<accession>A0A6J5L171</accession>
<proteinExistence type="predicted"/>
<evidence type="ECO:0000256" key="1">
    <source>
        <dbReference type="SAM" id="MobiDB-lite"/>
    </source>
</evidence>
<organism evidence="2">
    <name type="scientific">uncultured Caudovirales phage</name>
    <dbReference type="NCBI Taxonomy" id="2100421"/>
    <lineage>
        <taxon>Viruses</taxon>
        <taxon>Duplodnaviria</taxon>
        <taxon>Heunggongvirae</taxon>
        <taxon>Uroviricota</taxon>
        <taxon>Caudoviricetes</taxon>
        <taxon>Peduoviridae</taxon>
        <taxon>Maltschvirus</taxon>
        <taxon>Maltschvirus maltsch</taxon>
    </lineage>
</organism>
<feature type="region of interest" description="Disordered" evidence="1">
    <location>
        <begin position="39"/>
        <end position="58"/>
    </location>
</feature>
<feature type="compositionally biased region" description="Polar residues" evidence="1">
    <location>
        <begin position="44"/>
        <end position="58"/>
    </location>
</feature>
<sequence length="58" mass="6574">MKSFVEYLEEDSATSDIKVKAWVDRTGVTRTRKVHPHIVDFKNSKSGGEPSQNDAPKR</sequence>
<reference evidence="2" key="1">
    <citation type="submission" date="2020-04" db="EMBL/GenBank/DDBJ databases">
        <authorList>
            <person name="Chiriac C."/>
            <person name="Salcher M."/>
            <person name="Ghai R."/>
            <person name="Kavagutti S V."/>
        </authorList>
    </citation>
    <scope>NUCLEOTIDE SEQUENCE</scope>
</reference>
<protein>
    <submittedName>
        <fullName evidence="2">Uncharacterized protein</fullName>
    </submittedName>
</protein>
<gene>
    <name evidence="2" type="ORF">UFOVP84_139</name>
</gene>
<dbReference type="EMBL" id="LR796208">
    <property type="protein sequence ID" value="CAB4127342.1"/>
    <property type="molecule type" value="Genomic_DNA"/>
</dbReference>
<evidence type="ECO:0000313" key="2">
    <source>
        <dbReference type="EMBL" id="CAB4127342.1"/>
    </source>
</evidence>
<name>A0A6J5L171_9CAUD</name>